<keyword evidence="2" id="KW-1185">Reference proteome</keyword>
<dbReference type="Proteomes" id="UP000294835">
    <property type="component" value="Unassembled WGS sequence"/>
</dbReference>
<dbReference type="RefSeq" id="WP_132462075.1">
    <property type="nucleotide sequence ID" value="NZ_SLXP01000006.1"/>
</dbReference>
<dbReference type="InterPro" id="IPR019291">
    <property type="entry name" value="Host_attachment_protein"/>
</dbReference>
<dbReference type="OrthoDB" id="9812459at2"/>
<gene>
    <name evidence="1" type="ORF">EV662_1065</name>
</gene>
<comment type="caution">
    <text evidence="1">The sequence shown here is derived from an EMBL/GenBank/DDBJ whole genome shotgun (WGS) entry which is preliminary data.</text>
</comment>
<organism evidence="1 2">
    <name type="scientific">Rhodovulum marinum</name>
    <dbReference type="NCBI Taxonomy" id="320662"/>
    <lineage>
        <taxon>Bacteria</taxon>
        <taxon>Pseudomonadati</taxon>
        <taxon>Pseudomonadota</taxon>
        <taxon>Alphaproteobacteria</taxon>
        <taxon>Rhodobacterales</taxon>
        <taxon>Paracoccaceae</taxon>
        <taxon>Rhodovulum</taxon>
    </lineage>
</organism>
<protein>
    <submittedName>
        <fullName evidence="1">Protein required for attachment to host cells</fullName>
    </submittedName>
</protein>
<reference evidence="1 2" key="1">
    <citation type="submission" date="2019-03" db="EMBL/GenBank/DDBJ databases">
        <title>Genomic Encyclopedia of Type Strains, Phase IV (KMG-IV): sequencing the most valuable type-strain genomes for metagenomic binning, comparative biology and taxonomic classification.</title>
        <authorList>
            <person name="Goeker M."/>
        </authorList>
    </citation>
    <scope>NUCLEOTIDE SEQUENCE [LARGE SCALE GENOMIC DNA]</scope>
    <source>
        <strain evidence="1 2">DSM 18063</strain>
    </source>
</reference>
<sequence>MQHDRVWIVAITATRARILRDPGGGSAGLAGTADLVMRADHRNLRDAMDRPADHARLRRLCGMAETVLTDPVQADQRDFFRQVVQVLETHRLAGDFTGLAIYAEAGLLQRFRAEMPARLAALVIAEQPPFDGDLGLGALEWLAQTAAEQ</sequence>
<dbReference type="Pfam" id="PF10116">
    <property type="entry name" value="Host_attach"/>
    <property type="match status" value="1"/>
</dbReference>
<accession>A0A4R2PX74</accession>
<evidence type="ECO:0000313" key="1">
    <source>
        <dbReference type="EMBL" id="TCP40792.1"/>
    </source>
</evidence>
<dbReference type="AlphaFoldDB" id="A0A4R2PX74"/>
<proteinExistence type="predicted"/>
<dbReference type="EMBL" id="SLXP01000006">
    <property type="protein sequence ID" value="TCP40792.1"/>
    <property type="molecule type" value="Genomic_DNA"/>
</dbReference>
<name>A0A4R2PX74_9RHOB</name>
<evidence type="ECO:0000313" key="2">
    <source>
        <dbReference type="Proteomes" id="UP000294835"/>
    </source>
</evidence>